<evidence type="ECO:0000256" key="1">
    <source>
        <dbReference type="SAM" id="Phobius"/>
    </source>
</evidence>
<dbReference type="Gene3D" id="3.40.50.410">
    <property type="entry name" value="von Willebrand factor, type A domain"/>
    <property type="match status" value="1"/>
</dbReference>
<dbReference type="PROSITE" id="PS50234">
    <property type="entry name" value="VWFA"/>
    <property type="match status" value="1"/>
</dbReference>
<sequence length="556" mass="56763">MGTHRSAGGSRGVSKGLVIIVVAVLLLVVAVVGWFWLGRHSAAQSRDAAGECVEGPSTVNVTVDPDIATQVRAAADRYNATKPHVRDHCITVAVNPQASAAMVAGFAGKSWDTKLGAPPALWIPDSSRSVQAMRIPGVIEGTPAAVAVSPIVLAVPDQLRQALTSNKIGWSDLPKLQQGSLSQVGLSGWGGLRMAMPTGDDTVAAAAAVGAAVSGSDPLNDESAKSGQVVSAISRLAQGAPQVGDTLTALTTVGTASPPSNAAIHAVAVSEQQLKSRGGLAEYRPTGSDPVADHPAALLTGTWVDQTQQVVAGMFADYLRAPAQQQLFAAAGFSAAPPQPVPVPAKSVLDQVHSVLANPVLGVQSTVLIDTSAAMGANDGSMTRLNNTVGAISSTLDTMPGDFGLGAWTYAEDIDGEPYRVVSKTAPLTQQHRSDLAQALGQVTATESHSDHTYPALEAAYKAAVSNFGAGRTNKVLLVTAGPNDDSSLTGTQLISDITAAMDPAHPVRIDVIVIGGQGAATLQTLTQKTGGTYTKVATSDNLAFGTAINNALTAP</sequence>
<comment type="caution">
    <text evidence="3">The sequence shown here is derived from an EMBL/GenBank/DDBJ whole genome shotgun (WGS) entry which is preliminary data.</text>
</comment>
<gene>
    <name evidence="3" type="ORF">KO481_10190</name>
</gene>
<proteinExistence type="predicted"/>
<dbReference type="SMART" id="SM00327">
    <property type="entry name" value="VWA"/>
    <property type="match status" value="1"/>
</dbReference>
<dbReference type="SUPFAM" id="SSF53300">
    <property type="entry name" value="vWA-like"/>
    <property type="match status" value="1"/>
</dbReference>
<keyword evidence="1" id="KW-1133">Transmembrane helix</keyword>
<evidence type="ECO:0000313" key="4">
    <source>
        <dbReference type="Proteomes" id="UP000733379"/>
    </source>
</evidence>
<feature type="transmembrane region" description="Helical" evidence="1">
    <location>
        <begin position="12"/>
        <end position="37"/>
    </location>
</feature>
<feature type="domain" description="VWFA" evidence="2">
    <location>
        <begin position="364"/>
        <end position="556"/>
    </location>
</feature>
<keyword evidence="4" id="KW-1185">Reference proteome</keyword>
<protein>
    <submittedName>
        <fullName evidence="3">Substrate-binding and VWA domain-containing protein</fullName>
    </submittedName>
</protein>
<name>A0ABS6AV41_9NOCA</name>
<dbReference type="Proteomes" id="UP000733379">
    <property type="component" value="Unassembled WGS sequence"/>
</dbReference>
<dbReference type="Pfam" id="PF13531">
    <property type="entry name" value="SBP_bac_11"/>
    <property type="match status" value="1"/>
</dbReference>
<keyword evidence="1" id="KW-0472">Membrane</keyword>
<accession>A0ABS6AV41</accession>
<dbReference type="InterPro" id="IPR036465">
    <property type="entry name" value="vWFA_dom_sf"/>
</dbReference>
<evidence type="ECO:0000313" key="3">
    <source>
        <dbReference type="EMBL" id="MBU3061894.1"/>
    </source>
</evidence>
<organism evidence="3 4">
    <name type="scientific">Nocardia albiluteola</name>
    <dbReference type="NCBI Taxonomy" id="2842303"/>
    <lineage>
        <taxon>Bacteria</taxon>
        <taxon>Bacillati</taxon>
        <taxon>Actinomycetota</taxon>
        <taxon>Actinomycetes</taxon>
        <taxon>Mycobacteriales</taxon>
        <taxon>Nocardiaceae</taxon>
        <taxon>Nocardia</taxon>
    </lineage>
</organism>
<dbReference type="EMBL" id="JAHKNI010000003">
    <property type="protein sequence ID" value="MBU3061894.1"/>
    <property type="molecule type" value="Genomic_DNA"/>
</dbReference>
<dbReference type="InterPro" id="IPR002035">
    <property type="entry name" value="VWF_A"/>
</dbReference>
<keyword evidence="1" id="KW-0812">Transmembrane</keyword>
<evidence type="ECO:0000259" key="2">
    <source>
        <dbReference type="PROSITE" id="PS50234"/>
    </source>
</evidence>
<reference evidence="3 4" key="1">
    <citation type="submission" date="2021-06" db="EMBL/GenBank/DDBJ databases">
        <title>Actinomycetes sequencing.</title>
        <authorList>
            <person name="Shan Q."/>
        </authorList>
    </citation>
    <scope>NUCLEOTIDE SEQUENCE [LARGE SCALE GENOMIC DNA]</scope>
    <source>
        <strain evidence="3 4">NEAU-G5</strain>
    </source>
</reference>